<organism evidence="1 2">
    <name type="scientific">Alicyclobacillus cycloheptanicus</name>
    <dbReference type="NCBI Taxonomy" id="1457"/>
    <lineage>
        <taxon>Bacteria</taxon>
        <taxon>Bacillati</taxon>
        <taxon>Bacillota</taxon>
        <taxon>Bacilli</taxon>
        <taxon>Bacillales</taxon>
        <taxon>Alicyclobacillaceae</taxon>
        <taxon>Alicyclobacillus</taxon>
    </lineage>
</organism>
<name>A0ABT9XDS6_9BACL</name>
<protein>
    <submittedName>
        <fullName evidence="1">Uncharacterized protein</fullName>
    </submittedName>
</protein>
<dbReference type="EMBL" id="JAUSTP010000001">
    <property type="protein sequence ID" value="MDQ0188452.1"/>
    <property type="molecule type" value="Genomic_DNA"/>
</dbReference>
<proteinExistence type="predicted"/>
<sequence length="155" mass="17091">MSEDDKPWPSLPAALQHRVSAKWMTLEALRVLLRRRSAQGQRLHVLLLTPFGPVQGDLVDIHDTYEASLDKEASDVSAPGADTGFDVTSATVHLRTELWHLYSKQDDALEAADVAAVVRLTNATFRMGAKRVRLDELALFAGDIIGFSAIQQEIV</sequence>
<evidence type="ECO:0000313" key="2">
    <source>
        <dbReference type="Proteomes" id="UP001232973"/>
    </source>
</evidence>
<keyword evidence="2" id="KW-1185">Reference proteome</keyword>
<comment type="caution">
    <text evidence="1">The sequence shown here is derived from an EMBL/GenBank/DDBJ whole genome shotgun (WGS) entry which is preliminary data.</text>
</comment>
<dbReference type="RefSeq" id="WP_274455852.1">
    <property type="nucleotide sequence ID" value="NZ_CP067097.1"/>
</dbReference>
<gene>
    <name evidence="1" type="ORF">J2S03_000256</name>
</gene>
<evidence type="ECO:0000313" key="1">
    <source>
        <dbReference type="EMBL" id="MDQ0188452.1"/>
    </source>
</evidence>
<dbReference type="Proteomes" id="UP001232973">
    <property type="component" value="Unassembled WGS sequence"/>
</dbReference>
<accession>A0ABT9XDS6</accession>
<reference evidence="1 2" key="1">
    <citation type="submission" date="2023-07" db="EMBL/GenBank/DDBJ databases">
        <title>Genomic Encyclopedia of Type Strains, Phase IV (KMG-IV): sequencing the most valuable type-strain genomes for metagenomic binning, comparative biology and taxonomic classification.</title>
        <authorList>
            <person name="Goeker M."/>
        </authorList>
    </citation>
    <scope>NUCLEOTIDE SEQUENCE [LARGE SCALE GENOMIC DNA]</scope>
    <source>
        <strain evidence="1 2">DSM 4006</strain>
    </source>
</reference>